<dbReference type="InterPro" id="IPR047641">
    <property type="entry name" value="ABC_transpr_MalK/UgpC-like"/>
</dbReference>
<protein>
    <submittedName>
        <fullName evidence="6">sn-glycerol-3-phosphate import ATP-binding protein UgpC</fullName>
    </submittedName>
</protein>
<dbReference type="InterPro" id="IPR013611">
    <property type="entry name" value="Transp-assoc_OB_typ2"/>
</dbReference>
<evidence type="ECO:0000256" key="2">
    <source>
        <dbReference type="ARBA" id="ARBA00022475"/>
    </source>
</evidence>
<evidence type="ECO:0000313" key="6">
    <source>
        <dbReference type="EMBL" id="CAB3705730.1"/>
    </source>
</evidence>
<reference evidence="6 7" key="1">
    <citation type="submission" date="2020-04" db="EMBL/GenBank/DDBJ databases">
        <authorList>
            <person name="De Canck E."/>
        </authorList>
    </citation>
    <scope>NUCLEOTIDE SEQUENCE [LARGE SCALE GENOMIC DNA]</scope>
    <source>
        <strain evidence="6 7">LMG 26845</strain>
    </source>
</reference>
<dbReference type="FunFam" id="3.40.50.300:FF:000042">
    <property type="entry name" value="Maltose/maltodextrin ABC transporter, ATP-binding protein"/>
    <property type="match status" value="1"/>
</dbReference>
<sequence length="351" mass="38019">MASVKLIDIEKRWGGVVGVARQSLEIADGEFVVFLGPSGCGKTTTMRMVAGLEAPSAGEIWIGGQDVTDALPKDRDVAMVFQNYGLYPHMTVGENIAYPLKVRGVAPSERRERARAVAEKVELAHLLDRRPRDLSGGQRQRVALARAIVRRPQVFLMDEPLSNLDAKLRVSMRAEIRRLQCELRVTTIYVTHDQIEAMTLADRVVVMRGGLIQQVGTPADVYNRPANLFVAGFVGSPSMNLLPARATAGGLEVEGFRLAGFDAPPDTALVLGVRPEDVALAPAGGGDLDGVVYMFELTGDAVLVTLDVGGSRLCVRGDRHLRYAIGERVGLCLPREHCHLFDAATEARLSA</sequence>
<dbReference type="SUPFAM" id="SSF50331">
    <property type="entry name" value="MOP-like"/>
    <property type="match status" value="1"/>
</dbReference>
<dbReference type="PROSITE" id="PS00211">
    <property type="entry name" value="ABC_TRANSPORTER_1"/>
    <property type="match status" value="1"/>
</dbReference>
<dbReference type="GO" id="GO:0140359">
    <property type="term" value="F:ABC-type transporter activity"/>
    <property type="evidence" value="ECO:0007669"/>
    <property type="project" value="InterPro"/>
</dbReference>
<dbReference type="Gene3D" id="3.40.50.300">
    <property type="entry name" value="P-loop containing nucleotide triphosphate hydrolases"/>
    <property type="match status" value="1"/>
</dbReference>
<dbReference type="RefSeq" id="WP_054430428.1">
    <property type="nucleotide sequence ID" value="NZ_CADIJR010000092.1"/>
</dbReference>
<dbReference type="AlphaFoldDB" id="A0A6J5BJ92"/>
<dbReference type="GO" id="GO:0055052">
    <property type="term" value="C:ATP-binding cassette (ABC) transporter complex, substrate-binding subunit-containing"/>
    <property type="evidence" value="ECO:0007669"/>
    <property type="project" value="TreeGrafter"/>
</dbReference>
<gene>
    <name evidence="6" type="primary">ugpC_4</name>
    <name evidence="6" type="ORF">LMG26845_05489</name>
</gene>
<dbReference type="PANTHER" id="PTHR43875">
    <property type="entry name" value="MALTODEXTRIN IMPORT ATP-BINDING PROTEIN MSMX"/>
    <property type="match status" value="1"/>
</dbReference>
<keyword evidence="1" id="KW-0813">Transport</keyword>
<dbReference type="SUPFAM" id="SSF52540">
    <property type="entry name" value="P-loop containing nucleoside triphosphate hydrolases"/>
    <property type="match status" value="1"/>
</dbReference>
<dbReference type="NCBIfam" id="NF008653">
    <property type="entry name" value="PRK11650.1"/>
    <property type="match status" value="1"/>
</dbReference>
<proteinExistence type="predicted"/>
<keyword evidence="3" id="KW-0547">Nucleotide-binding</keyword>
<dbReference type="GO" id="GO:0005524">
    <property type="term" value="F:ATP binding"/>
    <property type="evidence" value="ECO:0007669"/>
    <property type="project" value="UniProtKB-KW"/>
</dbReference>
<dbReference type="InterPro" id="IPR012340">
    <property type="entry name" value="NA-bd_OB-fold"/>
</dbReference>
<dbReference type="Gene3D" id="2.40.50.100">
    <property type="match status" value="1"/>
</dbReference>
<dbReference type="PROSITE" id="PS50893">
    <property type="entry name" value="ABC_TRANSPORTER_2"/>
    <property type="match status" value="1"/>
</dbReference>
<dbReference type="Pfam" id="PF00005">
    <property type="entry name" value="ABC_tran"/>
    <property type="match status" value="1"/>
</dbReference>
<keyword evidence="2" id="KW-1003">Cell membrane</keyword>
<evidence type="ECO:0000313" key="7">
    <source>
        <dbReference type="Proteomes" id="UP000507979"/>
    </source>
</evidence>
<dbReference type="Proteomes" id="UP000507979">
    <property type="component" value="Unassembled WGS sequence"/>
</dbReference>
<dbReference type="GeneID" id="92901385"/>
<name>A0A6J5BJ92_9BURK</name>
<evidence type="ECO:0000256" key="4">
    <source>
        <dbReference type="ARBA" id="ARBA00022840"/>
    </source>
</evidence>
<dbReference type="SMART" id="SM00382">
    <property type="entry name" value="AAA"/>
    <property type="match status" value="1"/>
</dbReference>
<dbReference type="GO" id="GO:0008643">
    <property type="term" value="P:carbohydrate transport"/>
    <property type="evidence" value="ECO:0007669"/>
    <property type="project" value="InterPro"/>
</dbReference>
<organism evidence="6 7">
    <name type="scientific">Achromobacter insuavis</name>
    <dbReference type="NCBI Taxonomy" id="1287735"/>
    <lineage>
        <taxon>Bacteria</taxon>
        <taxon>Pseudomonadati</taxon>
        <taxon>Pseudomonadota</taxon>
        <taxon>Betaproteobacteria</taxon>
        <taxon>Burkholderiales</taxon>
        <taxon>Alcaligenaceae</taxon>
        <taxon>Achromobacter</taxon>
    </lineage>
</organism>
<keyword evidence="4 6" id="KW-0067">ATP-binding</keyword>
<keyword evidence="7" id="KW-1185">Reference proteome</keyword>
<dbReference type="InterPro" id="IPR017871">
    <property type="entry name" value="ABC_transporter-like_CS"/>
</dbReference>
<evidence type="ECO:0000256" key="3">
    <source>
        <dbReference type="ARBA" id="ARBA00022741"/>
    </source>
</evidence>
<dbReference type="CDD" id="cd03301">
    <property type="entry name" value="ABC_MalK_N"/>
    <property type="match status" value="1"/>
</dbReference>
<dbReference type="Pfam" id="PF08402">
    <property type="entry name" value="TOBE_2"/>
    <property type="match status" value="1"/>
</dbReference>
<dbReference type="GO" id="GO:0016887">
    <property type="term" value="F:ATP hydrolysis activity"/>
    <property type="evidence" value="ECO:0007669"/>
    <property type="project" value="InterPro"/>
</dbReference>
<keyword evidence="2" id="KW-0472">Membrane</keyword>
<accession>A0A6J5BJ92</accession>
<evidence type="ECO:0000256" key="1">
    <source>
        <dbReference type="ARBA" id="ARBA00022448"/>
    </source>
</evidence>
<dbReference type="EMBL" id="CADIJR010000092">
    <property type="protein sequence ID" value="CAB3705730.1"/>
    <property type="molecule type" value="Genomic_DNA"/>
</dbReference>
<dbReference type="InterPro" id="IPR003439">
    <property type="entry name" value="ABC_transporter-like_ATP-bd"/>
</dbReference>
<dbReference type="Gene3D" id="2.40.50.140">
    <property type="entry name" value="Nucleic acid-binding proteins"/>
    <property type="match status" value="1"/>
</dbReference>
<dbReference type="InterPro" id="IPR015855">
    <property type="entry name" value="ABC_transpr_MalK-like"/>
</dbReference>
<evidence type="ECO:0000259" key="5">
    <source>
        <dbReference type="PROSITE" id="PS50893"/>
    </source>
</evidence>
<dbReference type="InterPro" id="IPR027417">
    <property type="entry name" value="P-loop_NTPase"/>
</dbReference>
<feature type="domain" description="ABC transporter" evidence="5">
    <location>
        <begin position="4"/>
        <end position="234"/>
    </location>
</feature>
<dbReference type="InterPro" id="IPR008995">
    <property type="entry name" value="Mo/tungstate-bd_C_term_dom"/>
</dbReference>
<dbReference type="InterPro" id="IPR003593">
    <property type="entry name" value="AAA+_ATPase"/>
</dbReference>
<dbReference type="PANTHER" id="PTHR43875:SF1">
    <property type="entry name" value="OSMOPROTECTIVE COMPOUNDS UPTAKE ATP-BINDING PROTEIN GGTA"/>
    <property type="match status" value="1"/>
</dbReference>